<dbReference type="Proteomes" id="UP000196475">
    <property type="component" value="Unassembled WGS sequence"/>
</dbReference>
<gene>
    <name evidence="3" type="ORF">BAA01_16150</name>
</gene>
<sequence length="517" mass="57671">MEEQTWEQLLEAWQRRRAVAELMGGAEKIARQHEKGLRTARERIEMLVDPGTFVEFGAFNHPDVPGMEASHFGDGMICGLGKVDGRPAVIEAADKTVFAATGSSVNGRKKRAMHDFAVRNGLPLFHLMEGGGLRMPDGMGSDGISDKMMPLYMLRHKRRVPFLTAILGDSYGSPTWHAVSSDFTVQLKGTCMAVAGPRMLEVATGEKIDEEELGGWRIHAELTGQIDQAADTEEECIELMKRFFRFMPSHAGEEPPVQETEDDPWRRVDEVLRIVPTKRNRAYDMRRLIQTIVDDGYFFELKPLFGRALITGLASLGGRVVGIIANQPLFNAGAAGADECDKATEFICLCDSYHIPMIFLHDIPGFRVGSTAERAKIATKIMVWNQALAWSTVPKLSVVIRKSIGAAYSNMCGPGMGGELVVAWPSAEINFTGPEVGINVVYGRYLEQVENREEERKRLLERWSFDSSPYKAAGKHLIDDVIDPRETRKWLCQTLEYVLAKRGSKGQRLLAHWPTGF</sequence>
<organism evidence="3 4">
    <name type="scientific">Bacillus thermozeamaize</name>
    <dbReference type="NCBI Taxonomy" id="230954"/>
    <lineage>
        <taxon>Bacteria</taxon>
        <taxon>Bacillati</taxon>
        <taxon>Bacillota</taxon>
        <taxon>Bacilli</taxon>
        <taxon>Bacillales</taxon>
        <taxon>Bacillaceae</taxon>
        <taxon>Bacillus</taxon>
    </lineage>
</organism>
<dbReference type="Pfam" id="PF01039">
    <property type="entry name" value="Carboxyl_trans"/>
    <property type="match status" value="1"/>
</dbReference>
<dbReference type="InterPro" id="IPR011763">
    <property type="entry name" value="COA_CT_C"/>
</dbReference>
<dbReference type="Gene3D" id="3.90.226.10">
    <property type="entry name" value="2-enoyl-CoA Hydratase, Chain A, domain 1"/>
    <property type="match status" value="2"/>
</dbReference>
<evidence type="ECO:0000259" key="2">
    <source>
        <dbReference type="PROSITE" id="PS50989"/>
    </source>
</evidence>
<dbReference type="PANTHER" id="PTHR43842">
    <property type="entry name" value="PROPIONYL-COA CARBOXYLASE BETA CHAIN"/>
    <property type="match status" value="1"/>
</dbReference>
<feature type="domain" description="CoA carboxyltransferase C-terminal" evidence="2">
    <location>
        <begin position="260"/>
        <end position="515"/>
    </location>
</feature>
<reference evidence="4" key="1">
    <citation type="submission" date="2016-06" db="EMBL/GenBank/DDBJ databases">
        <authorList>
            <person name="Nascimento L."/>
            <person name="Pereira R.V."/>
            <person name="Martins L.F."/>
            <person name="Quaggio R.B."/>
            <person name="Silva A.M."/>
            <person name="Setubal J.C."/>
        </authorList>
    </citation>
    <scope>NUCLEOTIDE SEQUENCE [LARGE SCALE GENOMIC DNA]</scope>
</reference>
<evidence type="ECO:0000313" key="4">
    <source>
        <dbReference type="Proteomes" id="UP000196475"/>
    </source>
</evidence>
<comment type="caution">
    <text evidence="3">The sequence shown here is derived from an EMBL/GenBank/DDBJ whole genome shotgun (WGS) entry which is preliminary data.</text>
</comment>
<dbReference type="PROSITE" id="PS50989">
    <property type="entry name" value="COA_CT_CTER"/>
    <property type="match status" value="1"/>
</dbReference>
<dbReference type="InterPro" id="IPR011762">
    <property type="entry name" value="COA_CT_N"/>
</dbReference>
<dbReference type="PANTHER" id="PTHR43842:SF2">
    <property type="entry name" value="PROPIONYL-COA CARBOXYLASE BETA CHAIN, MITOCHONDRIAL"/>
    <property type="match status" value="1"/>
</dbReference>
<accession>A0A1Y3PST6</accession>
<protein>
    <submittedName>
        <fullName evidence="3">Methylmalonyl-CoA decarboxylase</fullName>
    </submittedName>
</protein>
<dbReference type="EMBL" id="LZRT01000019">
    <property type="protein sequence ID" value="OUM90413.1"/>
    <property type="molecule type" value="Genomic_DNA"/>
</dbReference>
<evidence type="ECO:0000259" key="1">
    <source>
        <dbReference type="PROSITE" id="PS50980"/>
    </source>
</evidence>
<feature type="domain" description="CoA carboxyltransferase N-terminal" evidence="1">
    <location>
        <begin position="6"/>
        <end position="259"/>
    </location>
</feature>
<name>A0A1Y3PST6_9BACI</name>
<dbReference type="InterPro" id="IPR034733">
    <property type="entry name" value="AcCoA_carboxyl_beta"/>
</dbReference>
<dbReference type="InterPro" id="IPR029045">
    <property type="entry name" value="ClpP/crotonase-like_dom_sf"/>
</dbReference>
<dbReference type="AlphaFoldDB" id="A0A1Y3PST6"/>
<evidence type="ECO:0000313" key="3">
    <source>
        <dbReference type="EMBL" id="OUM90413.1"/>
    </source>
</evidence>
<dbReference type="InterPro" id="IPR051047">
    <property type="entry name" value="AccD/PCCB"/>
</dbReference>
<proteinExistence type="predicted"/>
<dbReference type="SUPFAM" id="SSF52096">
    <property type="entry name" value="ClpP/crotonase"/>
    <property type="match status" value="2"/>
</dbReference>
<dbReference type="GO" id="GO:0004658">
    <property type="term" value="F:propionyl-CoA carboxylase activity"/>
    <property type="evidence" value="ECO:0007669"/>
    <property type="project" value="TreeGrafter"/>
</dbReference>
<dbReference type="PROSITE" id="PS50980">
    <property type="entry name" value="COA_CT_NTER"/>
    <property type="match status" value="1"/>
</dbReference>